<reference evidence="3" key="1">
    <citation type="submission" date="2016-12" db="EMBL/GenBank/DDBJ databases">
        <authorList>
            <person name="Varghese N."/>
            <person name="Submissions S."/>
        </authorList>
    </citation>
    <scope>NUCLEOTIDE SEQUENCE [LARGE SCALE GENOMIC DNA]</scope>
    <source>
        <strain evidence="3">DSM 18830</strain>
    </source>
</reference>
<evidence type="ECO:0000313" key="3">
    <source>
        <dbReference type="Proteomes" id="UP000184611"/>
    </source>
</evidence>
<keyword evidence="1" id="KW-0732">Signal</keyword>
<proteinExistence type="predicted"/>
<keyword evidence="3" id="KW-1185">Reference proteome</keyword>
<protein>
    <recommendedName>
        <fullName evidence="4">GLPGLI family protein</fullName>
    </recommendedName>
</protein>
<accession>A0A1M7ZVX2</accession>
<dbReference type="OrthoDB" id="1467107at2"/>
<dbReference type="STRING" id="416016.SAMN05443547_1368"/>
<dbReference type="EMBL" id="FRYK01000002">
    <property type="protein sequence ID" value="SHO73018.1"/>
    <property type="molecule type" value="Genomic_DNA"/>
</dbReference>
<name>A0A1M7ZVX2_9FLAO</name>
<gene>
    <name evidence="2" type="ORF">SAMN05443547_1368</name>
</gene>
<evidence type="ECO:0008006" key="4">
    <source>
        <dbReference type="Google" id="ProtNLM"/>
    </source>
</evidence>
<evidence type="ECO:0000256" key="1">
    <source>
        <dbReference type="SAM" id="SignalP"/>
    </source>
</evidence>
<evidence type="ECO:0000313" key="2">
    <source>
        <dbReference type="EMBL" id="SHO73018.1"/>
    </source>
</evidence>
<sequence length="223" mass="24372">MKKMIQIAFALLVISNVGVNAQTALKKGSVNYKMTTSGNDEAAAMMGESTISVHFDEKTQATDMSMMNGMMVTKTIIPVGNIKDARMTFDAMGMKYEIIELPEEAFKANSSLTDLKNATEIVYDKKDTKEIAGFKCYKATVKLSDGTSSVLYITEAIAPQVTNAEGNVKLVGYPLEIKVSNPQGEMTITATSFSKELPKDCFTIGEGYKKVTMEEFQKQMGGM</sequence>
<dbReference type="AlphaFoldDB" id="A0A1M7ZVX2"/>
<dbReference type="Proteomes" id="UP000184611">
    <property type="component" value="Unassembled WGS sequence"/>
</dbReference>
<feature type="signal peptide" evidence="1">
    <location>
        <begin position="1"/>
        <end position="21"/>
    </location>
</feature>
<feature type="chain" id="PRO_5013382956" description="GLPGLI family protein" evidence="1">
    <location>
        <begin position="22"/>
        <end position="223"/>
    </location>
</feature>
<organism evidence="2 3">
    <name type="scientific">Flavobacterium cucumis</name>
    <dbReference type="NCBI Taxonomy" id="416016"/>
    <lineage>
        <taxon>Bacteria</taxon>
        <taxon>Pseudomonadati</taxon>
        <taxon>Bacteroidota</taxon>
        <taxon>Flavobacteriia</taxon>
        <taxon>Flavobacteriales</taxon>
        <taxon>Flavobacteriaceae</taxon>
        <taxon>Flavobacterium</taxon>
    </lineage>
</organism>
<dbReference type="RefSeq" id="WP_073582769.1">
    <property type="nucleotide sequence ID" value="NZ_CBCSEA010000004.1"/>
</dbReference>